<dbReference type="NCBIfam" id="TIGR00260">
    <property type="entry name" value="thrC"/>
    <property type="match status" value="1"/>
</dbReference>
<evidence type="ECO:0000256" key="1">
    <source>
        <dbReference type="ARBA" id="ARBA00001933"/>
    </source>
</evidence>
<feature type="modified residue" description="N6-(pyridoxal phosphate)lysine" evidence="5">
    <location>
        <position position="112"/>
    </location>
</feature>
<dbReference type="Gene3D" id="3.90.1380.10">
    <property type="entry name" value="Threonine synthase, N-terminal domain"/>
    <property type="match status" value="1"/>
</dbReference>
<keyword evidence="9" id="KW-1185">Reference proteome</keyword>
<keyword evidence="3 5" id="KW-0663">Pyridoxal phosphate</keyword>
<dbReference type="AlphaFoldDB" id="A0A1T4LAR3"/>
<comment type="cofactor">
    <cofactor evidence="1 5">
        <name>pyridoxal 5'-phosphate</name>
        <dbReference type="ChEBI" id="CHEBI:597326"/>
    </cofactor>
</comment>
<organism evidence="8 9">
    <name type="scientific">Anaerorhabdus furcosa</name>
    <dbReference type="NCBI Taxonomy" id="118967"/>
    <lineage>
        <taxon>Bacteria</taxon>
        <taxon>Bacillati</taxon>
        <taxon>Bacillota</taxon>
        <taxon>Erysipelotrichia</taxon>
        <taxon>Erysipelotrichales</taxon>
        <taxon>Erysipelotrichaceae</taxon>
        <taxon>Anaerorhabdus</taxon>
    </lineage>
</organism>
<dbReference type="PANTHER" id="PTHR43515:SF1">
    <property type="entry name" value="THREONINE SYNTHASE-LIKE 1"/>
    <property type="match status" value="1"/>
</dbReference>
<feature type="domain" description="Threonine synthase N-terminal" evidence="7">
    <location>
        <begin position="4"/>
        <end position="80"/>
    </location>
</feature>
<dbReference type="EMBL" id="FUWY01000002">
    <property type="protein sequence ID" value="SJZ51683.1"/>
    <property type="molecule type" value="Genomic_DNA"/>
</dbReference>
<evidence type="ECO:0000256" key="2">
    <source>
        <dbReference type="ARBA" id="ARBA00005517"/>
    </source>
</evidence>
<dbReference type="STRING" id="118967.SAMN02745191_0809"/>
<dbReference type="GO" id="GO:0005737">
    <property type="term" value="C:cytoplasm"/>
    <property type="evidence" value="ECO:0007669"/>
    <property type="project" value="TreeGrafter"/>
</dbReference>
<sequence length="494" mass="56404">MTGNYTSTRNNEVSSTFSNAVLLGISESGGLFVPKDIHHYKISLDHLLSQSYQEMASTILKCFADDFEIEEIKQCIHSAYTNTFDTEDVVKLNSLDDIHLLELYHGPTSAFKDVALQLLPFLMKVAKRKHQIIDDFYILTATSGDTGKAALEGFKNIDGIKVICLYPNQLVSNIQEKQMLSTNGNNTYVYAVKGNFDDCQRMVKEVFNDIEFNQLCHEKHIQLTSANSINIGRLCPQVVYYFYAYIQLVKENKIKLNDEVNFVVPTGNFGNILAGYYAKCLGLPIHQLICASNKNDVLTEFIRTGTYNRNREFHKTISPSMDILVSSNVERYLYECTHHNTSRVLELMNQLSENGNYSLNTLEFDELSSLFKAYACDDMQTRKTIQKWFNQSNHIIDPHTAVALNSYHQYKEEFNDETPTVILSTASCYKFPVDVVESILGIKCSNENEAILLLKQNGMEKIPSNIENLLNDKILLPKIMKQDELKEKIIERME</sequence>
<evidence type="ECO:0000259" key="6">
    <source>
        <dbReference type="Pfam" id="PF00291"/>
    </source>
</evidence>
<evidence type="ECO:0000313" key="8">
    <source>
        <dbReference type="EMBL" id="SJZ51683.1"/>
    </source>
</evidence>
<dbReference type="EC" id="4.2.3.1" evidence="4"/>
<dbReference type="CDD" id="cd01560">
    <property type="entry name" value="Thr-synth_2"/>
    <property type="match status" value="1"/>
</dbReference>
<dbReference type="RefSeq" id="WP_078711241.1">
    <property type="nucleotide sequence ID" value="NZ_FUWY01000002.1"/>
</dbReference>
<evidence type="ECO:0000256" key="4">
    <source>
        <dbReference type="NCBIfam" id="TIGR00260"/>
    </source>
</evidence>
<evidence type="ECO:0000313" key="9">
    <source>
        <dbReference type="Proteomes" id="UP000243297"/>
    </source>
</evidence>
<evidence type="ECO:0000259" key="7">
    <source>
        <dbReference type="Pfam" id="PF14821"/>
    </source>
</evidence>
<dbReference type="Pfam" id="PF00291">
    <property type="entry name" value="PALP"/>
    <property type="match status" value="1"/>
</dbReference>
<accession>A0A1T4LAR3</accession>
<name>A0A1T4LAR3_9FIRM</name>
<dbReference type="GO" id="GO:0004795">
    <property type="term" value="F:threonine synthase activity"/>
    <property type="evidence" value="ECO:0007669"/>
    <property type="project" value="UniProtKB-UniRule"/>
</dbReference>
<dbReference type="InterPro" id="IPR001926">
    <property type="entry name" value="TrpB-like_PALP"/>
</dbReference>
<dbReference type="PANTHER" id="PTHR43515">
    <property type="entry name" value="THREONINE SYNTHASE-LIKE 1"/>
    <property type="match status" value="1"/>
</dbReference>
<dbReference type="GO" id="GO:0009088">
    <property type="term" value="P:threonine biosynthetic process"/>
    <property type="evidence" value="ECO:0007669"/>
    <property type="project" value="UniProtKB-UniRule"/>
</dbReference>
<evidence type="ECO:0000256" key="5">
    <source>
        <dbReference type="PIRSR" id="PIRSR604450-51"/>
    </source>
</evidence>
<proteinExistence type="inferred from homology"/>
<dbReference type="InterPro" id="IPR036052">
    <property type="entry name" value="TrpB-like_PALP_sf"/>
</dbReference>
<feature type="domain" description="Tryptophan synthase beta chain-like PALP" evidence="6">
    <location>
        <begin position="98"/>
        <end position="425"/>
    </location>
</feature>
<evidence type="ECO:0000256" key="3">
    <source>
        <dbReference type="ARBA" id="ARBA00022898"/>
    </source>
</evidence>
<dbReference type="Proteomes" id="UP000243297">
    <property type="component" value="Unassembled WGS sequence"/>
</dbReference>
<dbReference type="SUPFAM" id="SSF53686">
    <property type="entry name" value="Tryptophan synthase beta subunit-like PLP-dependent enzymes"/>
    <property type="match status" value="1"/>
</dbReference>
<comment type="similarity">
    <text evidence="2">Belongs to the threonine synthase family.</text>
</comment>
<gene>
    <name evidence="8" type="ORF">SAMN02745191_0809</name>
</gene>
<dbReference type="InterPro" id="IPR029144">
    <property type="entry name" value="Thr_synth_N"/>
</dbReference>
<dbReference type="Gene3D" id="3.40.50.1100">
    <property type="match status" value="2"/>
</dbReference>
<dbReference type="InterPro" id="IPR037158">
    <property type="entry name" value="Thr_synth_N_sf"/>
</dbReference>
<dbReference type="OrthoDB" id="9763107at2"/>
<protein>
    <recommendedName>
        <fullName evidence="4">Threonine synthase</fullName>
        <ecNumber evidence="4">4.2.3.1</ecNumber>
    </recommendedName>
</protein>
<dbReference type="InterPro" id="IPR004450">
    <property type="entry name" value="Thr_synthase-like"/>
</dbReference>
<reference evidence="9" key="1">
    <citation type="submission" date="2017-02" db="EMBL/GenBank/DDBJ databases">
        <authorList>
            <person name="Varghese N."/>
            <person name="Submissions S."/>
        </authorList>
    </citation>
    <scope>NUCLEOTIDE SEQUENCE [LARGE SCALE GENOMIC DNA]</scope>
    <source>
        <strain evidence="9">ATCC 25662</strain>
    </source>
</reference>
<dbReference type="Pfam" id="PF14821">
    <property type="entry name" value="Thr_synth_N"/>
    <property type="match status" value="1"/>
</dbReference>